<reference evidence="1" key="1">
    <citation type="journal article" date="2012" name="Nat. Genet.">
        <title>Whole-genome sequence of Schistosoma haematobium.</title>
        <authorList>
            <person name="Young N.D."/>
            <person name="Jex A.R."/>
            <person name="Li B."/>
            <person name="Liu S."/>
            <person name="Yang L."/>
            <person name="Xiong Z."/>
            <person name="Li Y."/>
            <person name="Cantacessi C."/>
            <person name="Hall R.S."/>
            <person name="Xu X."/>
            <person name="Chen F."/>
            <person name="Wu X."/>
            <person name="Zerlotini A."/>
            <person name="Oliveira G."/>
            <person name="Hofmann A."/>
            <person name="Zhang G."/>
            <person name="Fang X."/>
            <person name="Kang Y."/>
            <person name="Campbell B.E."/>
            <person name="Loukas A."/>
            <person name="Ranganathan S."/>
            <person name="Rollinson D."/>
            <person name="Rinaldi G."/>
            <person name="Brindley P.J."/>
            <person name="Yang H."/>
            <person name="Wang J."/>
            <person name="Wang J."/>
            <person name="Gasser R.B."/>
        </authorList>
    </citation>
    <scope>NUCLEOTIDE SEQUENCE [LARGE SCALE GENOMIC DNA]</scope>
</reference>
<dbReference type="AlphaFoldDB" id="A0A094ZFK1"/>
<dbReference type="EMBL" id="KL250538">
    <property type="protein sequence ID" value="KGB33220.1"/>
    <property type="molecule type" value="Genomic_DNA"/>
</dbReference>
<organism evidence="1">
    <name type="scientific">Schistosoma haematobium</name>
    <name type="common">Blood fluke</name>
    <dbReference type="NCBI Taxonomy" id="6185"/>
    <lineage>
        <taxon>Eukaryota</taxon>
        <taxon>Metazoa</taxon>
        <taxon>Spiralia</taxon>
        <taxon>Lophotrochozoa</taxon>
        <taxon>Platyhelminthes</taxon>
        <taxon>Trematoda</taxon>
        <taxon>Digenea</taxon>
        <taxon>Strigeidida</taxon>
        <taxon>Schistosomatoidea</taxon>
        <taxon>Schistosomatidae</taxon>
        <taxon>Schistosoma</taxon>
    </lineage>
</organism>
<gene>
    <name evidence="1" type="ORF">MS3_01376</name>
</gene>
<accession>A0A094ZFK1</accession>
<sequence length="188" mass="21011">MLVVIYLIPWFSDNVLYPKGPGLGAAQILNNIKSTLHFGTLSSIDSWESNAYLLFMPLVSDNRPEFRGNILRDCMLHLPIPLKMPSTVAVGLDGVESQRKADELLGRLNNETESYHTIKRPFKPLLYTDSSLYCTSMPFTDAMELGSPGDGLIIRPSKLGLFILHVSGNYPPTYSLNSLERCLETFDL</sequence>
<name>A0A094ZFK1_SCHHA</name>
<proteinExistence type="predicted"/>
<protein>
    <submittedName>
        <fullName evidence="1">Uncharacterized protein</fullName>
    </submittedName>
</protein>
<evidence type="ECO:0000313" key="1">
    <source>
        <dbReference type="EMBL" id="KGB33220.1"/>
    </source>
</evidence>